<feature type="compositionally biased region" description="Basic residues" evidence="1">
    <location>
        <begin position="1"/>
        <end position="12"/>
    </location>
</feature>
<evidence type="ECO:0000313" key="2">
    <source>
        <dbReference type="EMBL" id="KAK7028748.1"/>
    </source>
</evidence>
<evidence type="ECO:0000256" key="1">
    <source>
        <dbReference type="SAM" id="MobiDB-lite"/>
    </source>
</evidence>
<protein>
    <submittedName>
        <fullName evidence="2">Uncharacterized protein</fullName>
    </submittedName>
</protein>
<feature type="region of interest" description="Disordered" evidence="1">
    <location>
        <begin position="1"/>
        <end position="33"/>
    </location>
</feature>
<feature type="region of interest" description="Disordered" evidence="1">
    <location>
        <begin position="234"/>
        <end position="301"/>
    </location>
</feature>
<proteinExistence type="predicted"/>
<name>A0AAW0BQW8_9AGAR</name>
<dbReference type="EMBL" id="JAWWNJ010000028">
    <property type="protein sequence ID" value="KAK7028748.1"/>
    <property type="molecule type" value="Genomic_DNA"/>
</dbReference>
<feature type="compositionally biased region" description="Low complexity" evidence="1">
    <location>
        <begin position="277"/>
        <end position="295"/>
    </location>
</feature>
<organism evidence="2 3">
    <name type="scientific">Favolaschia claudopus</name>
    <dbReference type="NCBI Taxonomy" id="2862362"/>
    <lineage>
        <taxon>Eukaryota</taxon>
        <taxon>Fungi</taxon>
        <taxon>Dikarya</taxon>
        <taxon>Basidiomycota</taxon>
        <taxon>Agaricomycotina</taxon>
        <taxon>Agaricomycetes</taxon>
        <taxon>Agaricomycetidae</taxon>
        <taxon>Agaricales</taxon>
        <taxon>Marasmiineae</taxon>
        <taxon>Mycenaceae</taxon>
        <taxon>Favolaschia</taxon>
    </lineage>
</organism>
<gene>
    <name evidence="2" type="ORF">R3P38DRAFT_2525562</name>
</gene>
<feature type="compositionally biased region" description="Polar residues" evidence="1">
    <location>
        <begin position="45"/>
        <end position="60"/>
    </location>
</feature>
<sequence length="301" mass="33561">MMHAVRTRAKRPRSPETDSELPEGSRQPSLTSYLETSLQTIRTSDSSFLVTSSPIKSTSAPPGFIPQRISPYSQKKARYSRLLDAPPANIQEEELQNSLRELLAANKAQKSQIISMQSSLVLNGAYCDVVQGQLAAQEESRKSKQKGRLVGDGLPRLLTSNEFMRRVDQFHTAAQEKEADLAVRRVEKAGHKTALEEWKKQEANRKAENLLIRARWQEDVKAWEQERDRTKLLGHRPSWNKPVLKGKLIAPIPKPSLKAKERNAPRASSSHRRGESSDSSSSSSDSSSSDSSSDSGSDEEE</sequence>
<evidence type="ECO:0000313" key="3">
    <source>
        <dbReference type="Proteomes" id="UP001362999"/>
    </source>
</evidence>
<keyword evidence="3" id="KW-1185">Reference proteome</keyword>
<dbReference type="Proteomes" id="UP001362999">
    <property type="component" value="Unassembled WGS sequence"/>
</dbReference>
<dbReference type="AlphaFoldDB" id="A0AAW0BQW8"/>
<feature type="region of interest" description="Disordered" evidence="1">
    <location>
        <begin position="45"/>
        <end position="68"/>
    </location>
</feature>
<accession>A0AAW0BQW8</accession>
<reference evidence="2 3" key="1">
    <citation type="journal article" date="2024" name="J Genomics">
        <title>Draft genome sequencing and assembly of Favolaschia claudopus CIRM-BRFM 2984 isolated from oak limbs.</title>
        <authorList>
            <person name="Navarro D."/>
            <person name="Drula E."/>
            <person name="Chaduli D."/>
            <person name="Cazenave R."/>
            <person name="Ahrendt S."/>
            <person name="Wang J."/>
            <person name="Lipzen A."/>
            <person name="Daum C."/>
            <person name="Barry K."/>
            <person name="Grigoriev I.V."/>
            <person name="Favel A."/>
            <person name="Rosso M.N."/>
            <person name="Martin F."/>
        </authorList>
    </citation>
    <scope>NUCLEOTIDE SEQUENCE [LARGE SCALE GENOMIC DNA]</scope>
    <source>
        <strain evidence="2 3">CIRM-BRFM 2984</strain>
    </source>
</reference>
<comment type="caution">
    <text evidence="2">The sequence shown here is derived from an EMBL/GenBank/DDBJ whole genome shotgun (WGS) entry which is preliminary data.</text>
</comment>